<gene>
    <name evidence="1" type="ORF">PHMEG_00021187</name>
</gene>
<dbReference type="OrthoDB" id="7611807at2759"/>
<evidence type="ECO:0000313" key="2">
    <source>
        <dbReference type="Proteomes" id="UP000198211"/>
    </source>
</evidence>
<proteinExistence type="predicted"/>
<dbReference type="Proteomes" id="UP000198211">
    <property type="component" value="Unassembled WGS sequence"/>
</dbReference>
<reference evidence="2" key="1">
    <citation type="submission" date="2017-03" db="EMBL/GenBank/DDBJ databases">
        <title>Phytopthora megakarya and P. palmivora, two closely related causual agents of cacao black pod achieved similar genome size and gene model numbers by different mechanisms.</title>
        <authorList>
            <person name="Ali S."/>
            <person name="Shao J."/>
            <person name="Larry D.J."/>
            <person name="Kronmiller B."/>
            <person name="Shen D."/>
            <person name="Strem M.D."/>
            <person name="Melnick R.L."/>
            <person name="Guiltinan M.J."/>
            <person name="Tyler B.M."/>
            <person name="Meinhardt L.W."/>
            <person name="Bailey B.A."/>
        </authorList>
    </citation>
    <scope>NUCLEOTIDE SEQUENCE [LARGE SCALE GENOMIC DNA]</scope>
    <source>
        <strain evidence="2">zdho120</strain>
    </source>
</reference>
<protein>
    <submittedName>
        <fullName evidence="1">Uncharacterized protein</fullName>
    </submittedName>
</protein>
<evidence type="ECO:0000313" key="1">
    <source>
        <dbReference type="EMBL" id="OWZ06545.1"/>
    </source>
</evidence>
<dbReference type="EMBL" id="NBNE01003919">
    <property type="protein sequence ID" value="OWZ06545.1"/>
    <property type="molecule type" value="Genomic_DNA"/>
</dbReference>
<accession>A0A225VMG8</accession>
<organism evidence="1 2">
    <name type="scientific">Phytophthora megakarya</name>
    <dbReference type="NCBI Taxonomy" id="4795"/>
    <lineage>
        <taxon>Eukaryota</taxon>
        <taxon>Sar</taxon>
        <taxon>Stramenopiles</taxon>
        <taxon>Oomycota</taxon>
        <taxon>Peronosporomycetes</taxon>
        <taxon>Peronosporales</taxon>
        <taxon>Peronosporaceae</taxon>
        <taxon>Phytophthora</taxon>
    </lineage>
</organism>
<comment type="caution">
    <text evidence="1">The sequence shown here is derived from an EMBL/GenBank/DDBJ whole genome shotgun (WGS) entry which is preliminary data.</text>
</comment>
<sequence>MGFRLLDIKGNRYLNARYAKFGVTYTAGLISKSFASGTFGLKSDTGTTRKEIGTKSPKTRRLRVTNKEEKSVTSTETVGSGATASIRTTYSTKSSQRTPNTRLRDYIVSINVVTISREVIPISRSLKEVRQSRHSKQWEEALQIEYQELVANNMWEIVLLSKVRNV</sequence>
<keyword evidence="2" id="KW-1185">Reference proteome</keyword>
<dbReference type="AlphaFoldDB" id="A0A225VMG8"/>
<name>A0A225VMG8_9STRA</name>